<feature type="region of interest" description="Disordered" evidence="6">
    <location>
        <begin position="509"/>
        <end position="529"/>
    </location>
</feature>
<dbReference type="PANTHER" id="PTHR10157">
    <property type="entry name" value="DOPAMINE BETA HYDROXYLASE RELATED"/>
    <property type="match status" value="1"/>
</dbReference>
<organism evidence="8 9">
    <name type="scientific">Pseudolycoriella hygida</name>
    <dbReference type="NCBI Taxonomy" id="35572"/>
    <lineage>
        <taxon>Eukaryota</taxon>
        <taxon>Metazoa</taxon>
        <taxon>Ecdysozoa</taxon>
        <taxon>Arthropoda</taxon>
        <taxon>Hexapoda</taxon>
        <taxon>Insecta</taxon>
        <taxon>Pterygota</taxon>
        <taxon>Neoptera</taxon>
        <taxon>Endopterygota</taxon>
        <taxon>Diptera</taxon>
        <taxon>Nematocera</taxon>
        <taxon>Sciaroidea</taxon>
        <taxon>Sciaridae</taxon>
        <taxon>Pseudolycoriella</taxon>
    </lineage>
</organism>
<feature type="compositionally biased region" description="Low complexity" evidence="6">
    <location>
        <begin position="285"/>
        <end position="298"/>
    </location>
</feature>
<dbReference type="InterPro" id="IPR015327">
    <property type="entry name" value="PHAT_dom"/>
</dbReference>
<dbReference type="GO" id="GO:0042421">
    <property type="term" value="P:norepinephrine biosynthetic process"/>
    <property type="evidence" value="ECO:0007669"/>
    <property type="project" value="TreeGrafter"/>
</dbReference>
<dbReference type="Gene3D" id="1.25.40.170">
    <property type="entry name" value="Smaug, PHAT domain"/>
    <property type="match status" value="2"/>
</dbReference>
<dbReference type="InterPro" id="IPR013761">
    <property type="entry name" value="SAM/pointed_sf"/>
</dbReference>
<dbReference type="SUPFAM" id="SSF47769">
    <property type="entry name" value="SAM/Pointed domain"/>
    <property type="match status" value="2"/>
</dbReference>
<dbReference type="SUPFAM" id="SSF49742">
    <property type="entry name" value="PHM/PNGase F"/>
    <property type="match status" value="2"/>
</dbReference>
<dbReference type="Gene3D" id="2.60.120.310">
    <property type="entry name" value="Copper type II, ascorbate-dependent monooxygenase, N-terminal domain"/>
    <property type="match status" value="1"/>
</dbReference>
<dbReference type="Pfam" id="PF26034">
    <property type="entry name" value="PHAT_SMAUG"/>
    <property type="match status" value="1"/>
</dbReference>
<feature type="compositionally biased region" description="Low complexity" evidence="6">
    <location>
        <begin position="159"/>
        <end position="175"/>
    </location>
</feature>
<dbReference type="Pfam" id="PF00536">
    <property type="entry name" value="SAM_1"/>
    <property type="match status" value="2"/>
</dbReference>
<gene>
    <name evidence="8" type="primary">moxd1_2</name>
    <name evidence="8" type="ORF">Bhyg_05491</name>
</gene>
<proteinExistence type="inferred from homology"/>
<dbReference type="Pfam" id="PF01082">
    <property type="entry name" value="Cu2_monooxygen"/>
    <property type="match status" value="1"/>
</dbReference>
<keyword evidence="9" id="KW-1185">Reference proteome</keyword>
<dbReference type="Pfam" id="PF09246">
    <property type="entry name" value="PHAT"/>
    <property type="match status" value="2"/>
</dbReference>
<dbReference type="GO" id="GO:0030667">
    <property type="term" value="C:secretory granule membrane"/>
    <property type="evidence" value="ECO:0007669"/>
    <property type="project" value="TreeGrafter"/>
</dbReference>
<dbReference type="InterPro" id="IPR005018">
    <property type="entry name" value="DOMON_domain"/>
</dbReference>
<keyword evidence="4" id="KW-1015">Disulfide bond</keyword>
<reference evidence="8" key="1">
    <citation type="submission" date="2022-07" db="EMBL/GenBank/DDBJ databases">
        <authorList>
            <person name="Trinca V."/>
            <person name="Uliana J.V.C."/>
            <person name="Torres T.T."/>
            <person name="Ward R.J."/>
            <person name="Monesi N."/>
        </authorList>
    </citation>
    <scope>NUCLEOTIDE SEQUENCE</scope>
    <source>
        <strain evidence="8">HSMRA1968</strain>
        <tissue evidence="8">Whole embryos</tissue>
    </source>
</reference>
<dbReference type="InterPro" id="IPR014784">
    <property type="entry name" value="Cu2_ascorb_mOase-like_C"/>
</dbReference>
<dbReference type="GO" id="GO:0004500">
    <property type="term" value="F:dopamine beta-monooxygenase activity"/>
    <property type="evidence" value="ECO:0007669"/>
    <property type="project" value="InterPro"/>
</dbReference>
<feature type="region of interest" description="Disordered" evidence="6">
    <location>
        <begin position="154"/>
        <end position="197"/>
    </location>
</feature>
<dbReference type="PANTHER" id="PTHR10157:SF23">
    <property type="entry name" value="MOXD1 HOMOLOG 1"/>
    <property type="match status" value="1"/>
</dbReference>
<sequence length="1390" mass="157609">SVIDTSLQQSQCNEQAKTLERNANCAKYINSLMETYKSLKCNETQLTTESIFFESDRSIDNIDKYYDKKEEILHDILKMMPILTIDNDEAKLAYLEFIPMTYSDATRRVVSSTLVQQIFCYVLIHPAFSNDDRNSVVKYIRDLETYISSNEPNSLLYRNGSSPNSEPTNPSTPSNWQAIAPPQSKSTETIPSSWGSSHHLTRGYADDNDYRNASATISGSPHYFINSTEDHHDSFQRNGKIVADVDDTNKSNTQLGFVTLPGVTKHLMTPGMLDNTMLKTRRSNSLTTTSHMTRTSSTQNSNEKQRSFSLSGISTLNFGGSDASMLDESKPVFQSPQHHHVGMSNIAQWLKSLRLHKYVFLFSHRTYEQMLDINEEHLSTVTKGARHKIINCIQKLKERYSVLCQVEKDLLGAQISIGKALDELNNIVLTPMKPIEPFNKQDVASQFLKVLNLVSTKMTAKSIIPQDEESITTLVWILEKAVHNEAFVAHTNLLKEHRFNMQRIKSQFPSKNHYSKSNAASTSSSNNIHRQRARPIKFDAFLPPKKATAFAGVNRFVGCTDPSLSFSAVTKYYEPPAFFAKDQNNDDRVIFKMPQLPPPITTPMRTNMITGSVESVSSGYHSDGYPIGMSNIRKWLKSLRLHKYTWVFDNVSYEKMFTFTEEYLKSLSITQGASHKLAICIEKLKTRVETMHQIELNLSQSQMYVPEAIYEMESMVLSPMKPMHFNCETDVGYRLWKLLETVNIQITSNTYDDQTIQSFQRILESSISSEAFIDYTNILRDMRMKLTRFGRRMIRIFGLAVASTASFFGKNSIGKRQEYLDNNEKYLVEWEGYTDTQTIVFDLTVATFGYVGFGISPVGGMTGADIIIGGVHPNGSVYFSNRHGIGNELPVVDDNETWELLEASENATHTHLKVGRLLDTCDLQDVAIGNSTNNFIWSFGQDDNISYHRDNRGTSANLILDPPLPPVDISSFDRWKMTHAIEMPAKKTTYWCTVQKSPPLPTKHHIVGYRPVLDTPEALKYTHHFIVHMCRAPDGSTDEETFEPYLNRSGAECYVGSRDVPMSYCESYLFLWAVGGKMVLYPKHGGYPLAIDGKPSYYLLEVHFDNPSSLPGITFESGLEIFYTSDLRQYDAGTITAGHATSWVITIPPKSEDYVVVGHCSPECSSYIPESGINVINVLLHSHLAGIIKKRFQFFFPTKISIDFLYGSQLGRKLRLRHFRDGKELPWLATDDNYDFDFQQSRPLLEEVKILPGDQLTYECTYNSMGANGTVIGGLSTEEEMCNVFIYYYPMIDLDVCSSEFLASELRKEFGIESMQGFFNPTVLAPENMANKKYTEVLDTMISWTDAFRANLQHETRHGEHVAYCGLAGNSIDNYDFLFLSKKVFSSSKF</sequence>
<evidence type="ECO:0000256" key="3">
    <source>
        <dbReference type="ARBA" id="ARBA00018651"/>
    </source>
</evidence>
<evidence type="ECO:0000256" key="5">
    <source>
        <dbReference type="ARBA" id="ARBA00023180"/>
    </source>
</evidence>
<dbReference type="SMART" id="SM00454">
    <property type="entry name" value="SAM"/>
    <property type="match status" value="2"/>
</dbReference>
<dbReference type="SUPFAM" id="SSF49344">
    <property type="entry name" value="CBD9-like"/>
    <property type="match status" value="1"/>
</dbReference>
<comment type="similarity">
    <text evidence="1">Belongs to the SMAUG family.</text>
</comment>
<dbReference type="GO" id="GO:0030371">
    <property type="term" value="F:translation repressor activity"/>
    <property type="evidence" value="ECO:0007669"/>
    <property type="project" value="InterPro"/>
</dbReference>
<dbReference type="InterPro" id="IPR036939">
    <property type="entry name" value="Cu2_ascorb_mOase_N_sf"/>
</dbReference>
<dbReference type="InterPro" id="IPR001660">
    <property type="entry name" value="SAM"/>
</dbReference>
<dbReference type="CDD" id="cd09631">
    <property type="entry name" value="DOMON_DOH"/>
    <property type="match status" value="1"/>
</dbReference>
<evidence type="ECO:0000259" key="7">
    <source>
        <dbReference type="PROSITE" id="PS50836"/>
    </source>
</evidence>
<evidence type="ECO:0000256" key="6">
    <source>
        <dbReference type="SAM" id="MobiDB-lite"/>
    </source>
</evidence>
<evidence type="ECO:0000256" key="4">
    <source>
        <dbReference type="ARBA" id="ARBA00023157"/>
    </source>
</evidence>
<keyword evidence="8" id="KW-0560">Oxidoreductase</keyword>
<dbReference type="InterPro" id="IPR024548">
    <property type="entry name" value="Cu2_monoox_C"/>
</dbReference>
<dbReference type="SUPFAM" id="SSF48371">
    <property type="entry name" value="ARM repeat"/>
    <property type="match status" value="2"/>
</dbReference>
<dbReference type="OrthoDB" id="2155283at2759"/>
<keyword evidence="8" id="KW-0503">Monooxygenase</keyword>
<dbReference type="GO" id="GO:0005507">
    <property type="term" value="F:copper ion binding"/>
    <property type="evidence" value="ECO:0007669"/>
    <property type="project" value="InterPro"/>
</dbReference>
<dbReference type="SMART" id="SM00664">
    <property type="entry name" value="DoH"/>
    <property type="match status" value="1"/>
</dbReference>
<dbReference type="PROSITE" id="PS50836">
    <property type="entry name" value="DOMON"/>
    <property type="match status" value="1"/>
</dbReference>
<dbReference type="Gene3D" id="1.10.150.50">
    <property type="entry name" value="Transcription Factor, Ets-1"/>
    <property type="match status" value="2"/>
</dbReference>
<dbReference type="Pfam" id="PF03351">
    <property type="entry name" value="DOMON"/>
    <property type="match status" value="1"/>
</dbReference>
<dbReference type="GO" id="GO:0006355">
    <property type="term" value="P:regulation of DNA-templated transcription"/>
    <property type="evidence" value="ECO:0007669"/>
    <property type="project" value="InterPro"/>
</dbReference>
<protein>
    <recommendedName>
        <fullName evidence="3">Protein Smaug</fullName>
    </recommendedName>
</protein>
<dbReference type="Proteomes" id="UP001151699">
    <property type="component" value="Chromosome B"/>
</dbReference>
<evidence type="ECO:0000256" key="1">
    <source>
        <dbReference type="ARBA" id="ARBA00008232"/>
    </source>
</evidence>
<name>A0A9Q0N090_9DIPT</name>
<dbReference type="Gene3D" id="2.60.120.230">
    <property type="match status" value="1"/>
</dbReference>
<dbReference type="InterPro" id="IPR000945">
    <property type="entry name" value="DBH-like"/>
</dbReference>
<dbReference type="EMBL" id="WJQU01000002">
    <property type="protein sequence ID" value="KAJ6640562.1"/>
    <property type="molecule type" value="Genomic_DNA"/>
</dbReference>
<evidence type="ECO:0000313" key="9">
    <source>
        <dbReference type="Proteomes" id="UP001151699"/>
    </source>
</evidence>
<feature type="compositionally biased region" description="Polar residues" evidence="6">
    <location>
        <begin position="183"/>
        <end position="197"/>
    </location>
</feature>
<dbReference type="Pfam" id="PF03712">
    <property type="entry name" value="Cu2_monoox_C"/>
    <property type="match status" value="2"/>
</dbReference>
<feature type="region of interest" description="Disordered" evidence="6">
    <location>
        <begin position="282"/>
        <end position="306"/>
    </location>
</feature>
<keyword evidence="5" id="KW-0325">Glycoprotein</keyword>
<dbReference type="InterPro" id="IPR058599">
    <property type="entry name" value="PHAT_Smg/ZCCHC2-like"/>
</dbReference>
<evidence type="ECO:0000256" key="2">
    <source>
        <dbReference type="ARBA" id="ARBA00010676"/>
    </source>
</evidence>
<comment type="similarity">
    <text evidence="2">Belongs to the copper type II ascorbate-dependent monooxygenase family.</text>
</comment>
<dbReference type="InterPro" id="IPR000323">
    <property type="entry name" value="Cu2_ascorb_mOase_N"/>
</dbReference>
<dbReference type="GO" id="GO:0005615">
    <property type="term" value="C:extracellular space"/>
    <property type="evidence" value="ECO:0007669"/>
    <property type="project" value="TreeGrafter"/>
</dbReference>
<dbReference type="InterPro" id="IPR045266">
    <property type="entry name" value="DOH_DOMON"/>
</dbReference>
<evidence type="ECO:0000313" key="8">
    <source>
        <dbReference type="EMBL" id="KAJ6640562.1"/>
    </source>
</evidence>
<comment type="caution">
    <text evidence="8">The sequence shown here is derived from an EMBL/GenBank/DDBJ whole genome shotgun (WGS) entry which is preliminary data.</text>
</comment>
<dbReference type="GO" id="GO:0042420">
    <property type="term" value="P:dopamine catabolic process"/>
    <property type="evidence" value="ECO:0007669"/>
    <property type="project" value="TreeGrafter"/>
</dbReference>
<feature type="domain" description="DOMON" evidence="7">
    <location>
        <begin position="824"/>
        <end position="940"/>
    </location>
</feature>
<feature type="non-terminal residue" evidence="8">
    <location>
        <position position="1"/>
    </location>
</feature>
<dbReference type="InterPro" id="IPR037093">
    <property type="entry name" value="PHAT_dom_sf"/>
</dbReference>
<accession>A0A9Q0N090</accession>
<dbReference type="InterPro" id="IPR008977">
    <property type="entry name" value="PHM/PNGase_F_dom_sf"/>
</dbReference>
<dbReference type="GO" id="GO:0006589">
    <property type="term" value="P:octopamine biosynthetic process"/>
    <property type="evidence" value="ECO:0007669"/>
    <property type="project" value="TreeGrafter"/>
</dbReference>
<dbReference type="GO" id="GO:0003723">
    <property type="term" value="F:RNA binding"/>
    <property type="evidence" value="ECO:0007669"/>
    <property type="project" value="InterPro"/>
</dbReference>
<dbReference type="InterPro" id="IPR016024">
    <property type="entry name" value="ARM-type_fold"/>
</dbReference>
<feature type="compositionally biased region" description="Low complexity" evidence="6">
    <location>
        <begin position="515"/>
        <end position="527"/>
    </location>
</feature>